<evidence type="ECO:0000313" key="3">
    <source>
        <dbReference type="Proteomes" id="UP000535403"/>
    </source>
</evidence>
<feature type="compositionally biased region" description="Basic and acidic residues" evidence="1">
    <location>
        <begin position="318"/>
        <end position="346"/>
    </location>
</feature>
<proteinExistence type="predicted"/>
<reference evidence="2 3" key="1">
    <citation type="submission" date="2019-09" db="EMBL/GenBank/DDBJ databases">
        <title>Bird 10,000 Genomes (B10K) Project - Family phase.</title>
        <authorList>
            <person name="Zhang G."/>
        </authorList>
    </citation>
    <scope>NUCLEOTIDE SEQUENCE [LARGE SCALE GENOMIC DNA]</scope>
    <source>
        <strain evidence="2">OUT-0025</strain>
        <tissue evidence="2">Blood</tissue>
    </source>
</reference>
<feature type="region of interest" description="Disordered" evidence="1">
    <location>
        <begin position="71"/>
        <end position="366"/>
    </location>
</feature>
<feature type="non-terminal residue" evidence="2">
    <location>
        <position position="1"/>
    </location>
</feature>
<comment type="caution">
    <text evidence="2">The sequence shown here is derived from an EMBL/GenBank/DDBJ whole genome shotgun (WGS) entry which is preliminary data.</text>
</comment>
<evidence type="ECO:0000313" key="2">
    <source>
        <dbReference type="EMBL" id="NXV95494.1"/>
    </source>
</evidence>
<feature type="non-terminal residue" evidence="2">
    <location>
        <position position="366"/>
    </location>
</feature>
<gene>
    <name evidence="2" type="primary">Gpr179_0</name>
    <name evidence="2" type="ORF">CALBOR_R14823</name>
</gene>
<accession>A0A7L3Y389</accession>
<feature type="region of interest" description="Disordered" evidence="1">
    <location>
        <begin position="1"/>
        <end position="38"/>
    </location>
</feature>
<protein>
    <submittedName>
        <fullName evidence="2">GP179 protein</fullName>
    </submittedName>
</protein>
<keyword evidence="3" id="KW-1185">Reference proteome</keyword>
<name>A0A7L3Y389_9AVES</name>
<feature type="compositionally biased region" description="Basic and acidic residues" evidence="1">
    <location>
        <begin position="15"/>
        <end position="26"/>
    </location>
</feature>
<dbReference type="AlphaFoldDB" id="A0A7L3Y389"/>
<organism evidence="2 3">
    <name type="scientific">Calonectris borealis</name>
    <name type="common">Cory's shearwater</name>
    <dbReference type="NCBI Taxonomy" id="1323832"/>
    <lineage>
        <taxon>Eukaryota</taxon>
        <taxon>Metazoa</taxon>
        <taxon>Chordata</taxon>
        <taxon>Craniata</taxon>
        <taxon>Vertebrata</taxon>
        <taxon>Euteleostomi</taxon>
        <taxon>Archelosauria</taxon>
        <taxon>Archosauria</taxon>
        <taxon>Dinosauria</taxon>
        <taxon>Saurischia</taxon>
        <taxon>Theropoda</taxon>
        <taxon>Coelurosauria</taxon>
        <taxon>Aves</taxon>
        <taxon>Neognathae</taxon>
        <taxon>Neoaves</taxon>
        <taxon>Aequornithes</taxon>
        <taxon>Procellariiformes</taxon>
        <taxon>Procellariidae</taxon>
        <taxon>Calonectris</taxon>
    </lineage>
</organism>
<evidence type="ECO:0000256" key="1">
    <source>
        <dbReference type="SAM" id="MobiDB-lite"/>
    </source>
</evidence>
<feature type="region of interest" description="Disordered" evidence="1">
    <location>
        <begin position="47"/>
        <end position="66"/>
    </location>
</feature>
<dbReference type="EMBL" id="VZUG01032633">
    <property type="protein sequence ID" value="NXV95494.1"/>
    <property type="molecule type" value="Genomic_DNA"/>
</dbReference>
<feature type="compositionally biased region" description="Basic and acidic residues" evidence="1">
    <location>
        <begin position="181"/>
        <end position="195"/>
    </location>
</feature>
<sequence length="366" mass="37539">AGLAEGLEGGSRSIRPQDHAEVEQPRAKPIAGSPHPPTAAVWRAAAEKPGAEVCPGGAPGIPAGKGALLRQEAIASQEDSGVPPGRESPAKALEKVGSQPEPLGPGGSRGTERVPAKSRSVEVTPAAAGKAGSTAGRQAEVCPGETQADSSTKIEICPWEESGGGRWGPGRAPGKGGSEGDPGRPGEEPGMEKPPAKTPELPKAASETAGSAEGRTAEVCPWETGEGGRTGRAEICPWDMAPAADKGSSQRGSPSPREGAEQPSTGLVGKHPALPKTSSKQAETIDSKKADVCPWEAEDEPLPKTEICPWEEPAAPSGKERPSQDTHGTSKGENKSRGLEDIKAKLSELGGRQPERRDTGIFAKLV</sequence>
<dbReference type="Proteomes" id="UP000535403">
    <property type="component" value="Unassembled WGS sequence"/>
</dbReference>
<feature type="compositionally biased region" description="Gly residues" evidence="1">
    <location>
        <begin position="162"/>
        <end position="180"/>
    </location>
</feature>